<evidence type="ECO:0000313" key="2">
    <source>
        <dbReference type="Proteomes" id="UP000237000"/>
    </source>
</evidence>
<comment type="caution">
    <text evidence="1">The sequence shown here is derived from an EMBL/GenBank/DDBJ whole genome shotgun (WGS) entry which is preliminary data.</text>
</comment>
<proteinExistence type="predicted"/>
<dbReference type="Proteomes" id="UP000237000">
    <property type="component" value="Unassembled WGS sequence"/>
</dbReference>
<name>A0A2P5FW35_TREOI</name>
<dbReference type="InParanoid" id="A0A2P5FW35"/>
<dbReference type="AlphaFoldDB" id="A0A2P5FW35"/>
<organism evidence="1 2">
    <name type="scientific">Trema orientale</name>
    <name type="common">Charcoal tree</name>
    <name type="synonym">Celtis orientalis</name>
    <dbReference type="NCBI Taxonomy" id="63057"/>
    <lineage>
        <taxon>Eukaryota</taxon>
        <taxon>Viridiplantae</taxon>
        <taxon>Streptophyta</taxon>
        <taxon>Embryophyta</taxon>
        <taxon>Tracheophyta</taxon>
        <taxon>Spermatophyta</taxon>
        <taxon>Magnoliopsida</taxon>
        <taxon>eudicotyledons</taxon>
        <taxon>Gunneridae</taxon>
        <taxon>Pentapetalae</taxon>
        <taxon>rosids</taxon>
        <taxon>fabids</taxon>
        <taxon>Rosales</taxon>
        <taxon>Cannabaceae</taxon>
        <taxon>Trema</taxon>
    </lineage>
</organism>
<keyword evidence="2" id="KW-1185">Reference proteome</keyword>
<evidence type="ECO:0000313" key="1">
    <source>
        <dbReference type="EMBL" id="POO01985.1"/>
    </source>
</evidence>
<protein>
    <submittedName>
        <fullName evidence="1">Uncharacterized protein</fullName>
    </submittedName>
</protein>
<reference evidence="2" key="1">
    <citation type="submission" date="2016-06" db="EMBL/GenBank/DDBJ databases">
        <title>Parallel loss of symbiosis genes in relatives of nitrogen-fixing non-legume Parasponia.</title>
        <authorList>
            <person name="Van Velzen R."/>
            <person name="Holmer R."/>
            <person name="Bu F."/>
            <person name="Rutten L."/>
            <person name="Van Zeijl A."/>
            <person name="Liu W."/>
            <person name="Santuari L."/>
            <person name="Cao Q."/>
            <person name="Sharma T."/>
            <person name="Shen D."/>
            <person name="Roswanjaya Y."/>
            <person name="Wardhani T."/>
            <person name="Kalhor M.S."/>
            <person name="Jansen J."/>
            <person name="Van den Hoogen J."/>
            <person name="Gungor B."/>
            <person name="Hartog M."/>
            <person name="Hontelez J."/>
            <person name="Verver J."/>
            <person name="Yang W.-C."/>
            <person name="Schijlen E."/>
            <person name="Repin R."/>
            <person name="Schilthuizen M."/>
            <person name="Schranz E."/>
            <person name="Heidstra R."/>
            <person name="Miyata K."/>
            <person name="Fedorova E."/>
            <person name="Kohlen W."/>
            <person name="Bisseling T."/>
            <person name="Smit S."/>
            <person name="Geurts R."/>
        </authorList>
    </citation>
    <scope>NUCLEOTIDE SEQUENCE [LARGE SCALE GENOMIC DNA]</scope>
    <source>
        <strain evidence="2">cv. RG33-2</strain>
    </source>
</reference>
<accession>A0A2P5FW35</accession>
<sequence length="100" mass="10883">MNENCPKFEKSLAAGLFFTGRWLGRVVGVLGEGHPPRVEVDCCRRRIKPQKSSEVGVIFTRAGGAVFSSDEEKAGPVCLAGRAPAWRLGRRAERLNEEGG</sequence>
<gene>
    <name evidence="1" type="ORF">TorRG33x02_022770</name>
</gene>
<dbReference type="EMBL" id="JXTC01000006">
    <property type="protein sequence ID" value="POO01985.1"/>
    <property type="molecule type" value="Genomic_DNA"/>
</dbReference>